<keyword evidence="6 14" id="KW-0808">Transferase</keyword>
<dbReference type="Proteomes" id="UP000190951">
    <property type="component" value="Chromosome"/>
</dbReference>
<dbReference type="InterPro" id="IPR050398">
    <property type="entry name" value="HssS/ArlS-like"/>
</dbReference>
<evidence type="ECO:0000256" key="13">
    <source>
        <dbReference type="ARBA" id="ARBA00023136"/>
    </source>
</evidence>
<dbReference type="PANTHER" id="PTHR45528:SF1">
    <property type="entry name" value="SENSOR HISTIDINE KINASE CPXA"/>
    <property type="match status" value="1"/>
</dbReference>
<dbReference type="SMART" id="SM00388">
    <property type="entry name" value="HisKA"/>
    <property type="match status" value="1"/>
</dbReference>
<dbReference type="Gene3D" id="1.10.287.130">
    <property type="match status" value="1"/>
</dbReference>
<dbReference type="InterPro" id="IPR004358">
    <property type="entry name" value="Sig_transdc_His_kin-like_C"/>
</dbReference>
<accession>A0A1S8LQZ4</accession>
<dbReference type="InterPro" id="IPR036890">
    <property type="entry name" value="HATPase_C_sf"/>
</dbReference>
<dbReference type="InterPro" id="IPR003661">
    <property type="entry name" value="HisK_dim/P_dom"/>
</dbReference>
<evidence type="ECO:0000256" key="4">
    <source>
        <dbReference type="ARBA" id="ARBA00022475"/>
    </source>
</evidence>
<dbReference type="CDD" id="cd00082">
    <property type="entry name" value="HisKA"/>
    <property type="match status" value="1"/>
</dbReference>
<keyword evidence="12" id="KW-0902">Two-component regulatory system</keyword>
<evidence type="ECO:0000256" key="2">
    <source>
        <dbReference type="ARBA" id="ARBA00004651"/>
    </source>
</evidence>
<dbReference type="SUPFAM" id="SSF55874">
    <property type="entry name" value="ATPase domain of HSP90 chaperone/DNA topoisomerase II/histidine kinase"/>
    <property type="match status" value="1"/>
</dbReference>
<evidence type="ECO:0000256" key="3">
    <source>
        <dbReference type="ARBA" id="ARBA00012438"/>
    </source>
</evidence>
<evidence type="ECO:0000256" key="12">
    <source>
        <dbReference type="ARBA" id="ARBA00023012"/>
    </source>
</evidence>
<protein>
    <recommendedName>
        <fullName evidence="3">histidine kinase</fullName>
        <ecNumber evidence="3">2.7.13.3</ecNumber>
    </recommendedName>
</protein>
<dbReference type="FunFam" id="1.10.287.130:FF:000001">
    <property type="entry name" value="Two-component sensor histidine kinase"/>
    <property type="match status" value="1"/>
</dbReference>
<dbReference type="Gene3D" id="3.30.565.10">
    <property type="entry name" value="Histidine kinase-like ATPase, C-terminal domain"/>
    <property type="match status" value="1"/>
</dbReference>
<dbReference type="Pfam" id="PF00672">
    <property type="entry name" value="HAMP"/>
    <property type="match status" value="1"/>
</dbReference>
<comment type="subcellular location">
    <subcellularLocation>
        <location evidence="2">Cell membrane</location>
        <topology evidence="2">Multi-pass membrane protein</topology>
    </subcellularLocation>
</comment>
<keyword evidence="5" id="KW-0597">Phosphoprotein</keyword>
<keyword evidence="9 14" id="KW-0418">Kinase</keyword>
<dbReference type="SUPFAM" id="SSF47384">
    <property type="entry name" value="Homodimeric domain of signal transducing histidine kinase"/>
    <property type="match status" value="1"/>
</dbReference>
<dbReference type="GO" id="GO:0005524">
    <property type="term" value="F:ATP binding"/>
    <property type="evidence" value="ECO:0007669"/>
    <property type="project" value="UniProtKB-KW"/>
</dbReference>
<sequence>MRKGIFSKMIAAYTGIIAISFVITSAVLSFWFQNFYFSQKRSQITTEAKYVQAVAFQYIEGNMSVQRVNQTLKEVMAYINTDIKADIVVMDMYGYVYAVSNPKYDYLVGTQVNTKDLNEISKNQEAIEKTVDHSDVFKKAVRLYEIPMVYNNSFEGVIMIATPAADVKHSVNRVYQIIWISAILAIICACIIIYYFSQRIIISPLKKINDVARKIAKGEVEKRVTIESNDEIGELGESFNFMADAIEKAENNRREFISNVSHEIRSPITSIKGFIGGMLDGVIPREKEKYYLSLTYDEINRLTRLVNDLLDLSSIEAGHLKLNLSKININEMIRFTVIKFETKIKEKNLKVDVCFDNNELYVMADKDRMSQVVTNLIDNAVKYVYNDGEIKISTKEKYNKAYISIYNNGPQIPEGDFNHIWDRFYKSDKARTTKMSTGLGLPIVRSILTEHGQDINVENKKEGGVQFTFTLKIVK</sequence>
<dbReference type="SMART" id="SM00387">
    <property type="entry name" value="HATPase_c"/>
    <property type="match status" value="1"/>
</dbReference>
<evidence type="ECO:0000256" key="7">
    <source>
        <dbReference type="ARBA" id="ARBA00022692"/>
    </source>
</evidence>
<dbReference type="InterPro" id="IPR005467">
    <property type="entry name" value="His_kinase_dom"/>
</dbReference>
<dbReference type="CDD" id="cd00075">
    <property type="entry name" value="HATPase"/>
    <property type="match status" value="1"/>
</dbReference>
<dbReference type="InterPro" id="IPR003594">
    <property type="entry name" value="HATPase_dom"/>
</dbReference>
<keyword evidence="11" id="KW-1133">Transmembrane helix</keyword>
<proteinExistence type="predicted"/>
<keyword evidence="13" id="KW-0472">Membrane</keyword>
<dbReference type="PANTHER" id="PTHR45528">
    <property type="entry name" value="SENSOR HISTIDINE KINASE CPXA"/>
    <property type="match status" value="1"/>
</dbReference>
<organism evidence="14 15">
    <name type="scientific">Clostridium felsineum</name>
    <dbReference type="NCBI Taxonomy" id="36839"/>
    <lineage>
        <taxon>Bacteria</taxon>
        <taxon>Bacillati</taxon>
        <taxon>Bacillota</taxon>
        <taxon>Clostridia</taxon>
        <taxon>Eubacteriales</taxon>
        <taxon>Clostridiaceae</taxon>
        <taxon>Clostridium</taxon>
    </lineage>
</organism>
<gene>
    <name evidence="14" type="primary">rcsC_10</name>
    <name evidence="14" type="ORF">CROST_041040</name>
</gene>
<keyword evidence="10" id="KW-0067">ATP-binding</keyword>
<dbReference type="PRINTS" id="PR00344">
    <property type="entry name" value="BCTRLSENSOR"/>
</dbReference>
<evidence type="ECO:0000256" key="9">
    <source>
        <dbReference type="ARBA" id="ARBA00022777"/>
    </source>
</evidence>
<dbReference type="STRING" id="84029.CROST_08780"/>
<evidence type="ECO:0000256" key="10">
    <source>
        <dbReference type="ARBA" id="ARBA00022840"/>
    </source>
</evidence>
<keyword evidence="4" id="KW-1003">Cell membrane</keyword>
<evidence type="ECO:0000256" key="5">
    <source>
        <dbReference type="ARBA" id="ARBA00022553"/>
    </source>
</evidence>
<evidence type="ECO:0000256" key="8">
    <source>
        <dbReference type="ARBA" id="ARBA00022741"/>
    </source>
</evidence>
<dbReference type="InterPro" id="IPR036097">
    <property type="entry name" value="HisK_dim/P_sf"/>
</dbReference>
<dbReference type="GO" id="GO:0005886">
    <property type="term" value="C:plasma membrane"/>
    <property type="evidence" value="ECO:0007669"/>
    <property type="project" value="UniProtKB-SubCell"/>
</dbReference>
<dbReference type="SUPFAM" id="SSF158472">
    <property type="entry name" value="HAMP domain-like"/>
    <property type="match status" value="1"/>
</dbReference>
<evidence type="ECO:0000256" key="6">
    <source>
        <dbReference type="ARBA" id="ARBA00022679"/>
    </source>
</evidence>
<dbReference type="Pfam" id="PF02518">
    <property type="entry name" value="HATPase_c"/>
    <property type="match status" value="1"/>
</dbReference>
<dbReference type="AlphaFoldDB" id="A0A1S8LQZ4"/>
<dbReference type="EMBL" id="CP096983">
    <property type="protein sequence ID" value="URZ13339.1"/>
    <property type="molecule type" value="Genomic_DNA"/>
</dbReference>
<dbReference type="CDD" id="cd06225">
    <property type="entry name" value="HAMP"/>
    <property type="match status" value="1"/>
</dbReference>
<dbReference type="SMART" id="SM00304">
    <property type="entry name" value="HAMP"/>
    <property type="match status" value="1"/>
</dbReference>
<dbReference type="PROSITE" id="PS50885">
    <property type="entry name" value="HAMP"/>
    <property type="match status" value="1"/>
</dbReference>
<dbReference type="FunFam" id="3.30.565.10:FF:000006">
    <property type="entry name" value="Sensor histidine kinase WalK"/>
    <property type="match status" value="1"/>
</dbReference>
<keyword evidence="8" id="KW-0547">Nucleotide-binding</keyword>
<evidence type="ECO:0000256" key="1">
    <source>
        <dbReference type="ARBA" id="ARBA00000085"/>
    </source>
</evidence>
<dbReference type="Gene3D" id="6.10.340.10">
    <property type="match status" value="1"/>
</dbReference>
<comment type="catalytic activity">
    <reaction evidence="1">
        <text>ATP + protein L-histidine = ADP + protein N-phospho-L-histidine.</text>
        <dbReference type="EC" id="2.7.13.3"/>
    </reaction>
</comment>
<keyword evidence="7" id="KW-0812">Transmembrane</keyword>
<dbReference type="EC" id="2.7.13.3" evidence="3"/>
<dbReference type="KEGG" id="crw:CROST_041040"/>
<keyword evidence="15" id="KW-1185">Reference proteome</keyword>
<dbReference type="PROSITE" id="PS50109">
    <property type="entry name" value="HIS_KIN"/>
    <property type="match status" value="1"/>
</dbReference>
<reference evidence="14 15" key="1">
    <citation type="submission" date="2022-04" db="EMBL/GenBank/DDBJ databases">
        <title>Genome sequence of C. roseum typestrain.</title>
        <authorList>
            <person name="Poehlein A."/>
            <person name="Schoch T."/>
            <person name="Duerre P."/>
            <person name="Daniel R."/>
        </authorList>
    </citation>
    <scope>NUCLEOTIDE SEQUENCE [LARGE SCALE GENOMIC DNA]</scope>
    <source>
        <strain evidence="14 15">DSM 7320</strain>
    </source>
</reference>
<evidence type="ECO:0000313" key="14">
    <source>
        <dbReference type="EMBL" id="URZ13339.1"/>
    </source>
</evidence>
<name>A0A1S8LQZ4_9CLOT</name>
<dbReference type="RefSeq" id="WP_077835483.1">
    <property type="nucleotide sequence ID" value="NZ_CP096983.1"/>
</dbReference>
<dbReference type="InterPro" id="IPR003660">
    <property type="entry name" value="HAMP_dom"/>
</dbReference>
<dbReference type="GO" id="GO:0000155">
    <property type="term" value="F:phosphorelay sensor kinase activity"/>
    <property type="evidence" value="ECO:0007669"/>
    <property type="project" value="InterPro"/>
</dbReference>
<dbReference type="Pfam" id="PF00512">
    <property type="entry name" value="HisKA"/>
    <property type="match status" value="1"/>
</dbReference>
<evidence type="ECO:0000256" key="11">
    <source>
        <dbReference type="ARBA" id="ARBA00022989"/>
    </source>
</evidence>
<evidence type="ECO:0000313" key="15">
    <source>
        <dbReference type="Proteomes" id="UP000190951"/>
    </source>
</evidence>